<reference evidence="1" key="1">
    <citation type="journal article" date="2001" name="Exp. Parasitol.">
        <title>Loss of multiple hydrogenosomal proteins associated with organelle metabolism and high-level drug resistance in trichomonads.</title>
        <authorList>
            <person name="Land K.M."/>
            <person name="Clemens D.L."/>
            <person name="Johnson P.J."/>
        </authorList>
    </citation>
    <scope>NUCLEOTIDE SEQUENCE</scope>
    <source>
        <strain evidence="1">KV-1</strain>
    </source>
</reference>
<dbReference type="VEuPathDB" id="TrichDB:TRFO_01893"/>
<organism evidence="1">
    <name type="scientific">Tritrichomonas foetus</name>
    <name type="common">Trichomonas foetus</name>
    <name type="synonym">Tritrichomonas suis</name>
    <dbReference type="NCBI Taxonomy" id="56690"/>
    <lineage>
        <taxon>Eukaryota</taxon>
        <taxon>Metamonada</taxon>
        <taxon>Parabasalia</taxon>
        <taxon>Tritrichomonadida</taxon>
        <taxon>Tritrichomonadidae</taxon>
        <taxon>Tritrichomonas</taxon>
    </lineage>
</organism>
<protein>
    <submittedName>
        <fullName evidence="1">Succinyl CoA synthetase alpha subunit</fullName>
    </submittedName>
</protein>
<dbReference type="EMBL" id="AF312929">
    <property type="protein sequence ID" value="AAK55141.1"/>
    <property type="molecule type" value="mRNA"/>
</dbReference>
<name>Q968N3_TRIFO</name>
<proteinExistence type="evidence at transcript level"/>
<dbReference type="AlphaFoldDB" id="Q968N3"/>
<evidence type="ECO:0000313" key="1">
    <source>
        <dbReference type="EMBL" id="AAK55141.1"/>
    </source>
</evidence>
<feature type="non-terminal residue" evidence="1">
    <location>
        <position position="46"/>
    </location>
</feature>
<sequence length="46" mass="5052">GIRHERNASGNLPLLFLSKDTKVVIQGIGKQGQFHGRLMAEYGTNV</sequence>
<accession>Q968N3</accession>
<dbReference type="SUPFAM" id="SSF51735">
    <property type="entry name" value="NAD(P)-binding Rossmann-fold domains"/>
    <property type="match status" value="1"/>
</dbReference>
<feature type="non-terminal residue" evidence="1">
    <location>
        <position position="1"/>
    </location>
</feature>
<dbReference type="InterPro" id="IPR036291">
    <property type="entry name" value="NAD(P)-bd_dom_sf"/>
</dbReference>
<dbReference type="Gene3D" id="3.40.50.720">
    <property type="entry name" value="NAD(P)-binding Rossmann-like Domain"/>
    <property type="match status" value="1"/>
</dbReference>